<keyword evidence="4 8" id="KW-0863">Zinc-finger</keyword>
<dbReference type="InterPro" id="IPR051653">
    <property type="entry name" value="E3_ligase_sorting_rcpt"/>
</dbReference>
<name>A0AAD5P7A4_9FUNG</name>
<evidence type="ECO:0000256" key="2">
    <source>
        <dbReference type="ARBA" id="ARBA00022692"/>
    </source>
</evidence>
<evidence type="ECO:0000256" key="10">
    <source>
        <dbReference type="SAM" id="Phobius"/>
    </source>
</evidence>
<keyword evidence="13" id="KW-1185">Reference proteome</keyword>
<feature type="compositionally biased region" description="Basic and acidic residues" evidence="9">
    <location>
        <begin position="480"/>
        <end position="492"/>
    </location>
</feature>
<feature type="compositionally biased region" description="Low complexity" evidence="9">
    <location>
        <begin position="367"/>
        <end position="410"/>
    </location>
</feature>
<dbReference type="GO" id="GO:0016020">
    <property type="term" value="C:membrane"/>
    <property type="evidence" value="ECO:0007669"/>
    <property type="project" value="UniProtKB-SubCell"/>
</dbReference>
<evidence type="ECO:0000256" key="3">
    <source>
        <dbReference type="ARBA" id="ARBA00022723"/>
    </source>
</evidence>
<reference evidence="12" key="1">
    <citation type="journal article" date="2022" name="IScience">
        <title>Evolution of zygomycete secretomes and the origins of terrestrial fungal ecologies.</title>
        <authorList>
            <person name="Chang Y."/>
            <person name="Wang Y."/>
            <person name="Mondo S."/>
            <person name="Ahrendt S."/>
            <person name="Andreopoulos W."/>
            <person name="Barry K."/>
            <person name="Beard J."/>
            <person name="Benny G.L."/>
            <person name="Blankenship S."/>
            <person name="Bonito G."/>
            <person name="Cuomo C."/>
            <person name="Desiro A."/>
            <person name="Gervers K.A."/>
            <person name="Hundley H."/>
            <person name="Kuo A."/>
            <person name="LaButti K."/>
            <person name="Lang B.F."/>
            <person name="Lipzen A."/>
            <person name="O'Donnell K."/>
            <person name="Pangilinan J."/>
            <person name="Reynolds N."/>
            <person name="Sandor L."/>
            <person name="Smith M.E."/>
            <person name="Tsang A."/>
            <person name="Grigoriev I.V."/>
            <person name="Stajich J.E."/>
            <person name="Spatafora J.W."/>
        </authorList>
    </citation>
    <scope>NUCLEOTIDE SEQUENCE</scope>
    <source>
        <strain evidence="12">RSA 2281</strain>
    </source>
</reference>
<dbReference type="Proteomes" id="UP001209540">
    <property type="component" value="Unassembled WGS sequence"/>
</dbReference>
<feature type="compositionally biased region" description="Low complexity" evidence="9">
    <location>
        <begin position="417"/>
        <end position="428"/>
    </location>
</feature>
<feature type="compositionally biased region" description="Low complexity" evidence="9">
    <location>
        <begin position="465"/>
        <end position="475"/>
    </location>
</feature>
<dbReference type="AlphaFoldDB" id="A0AAD5P7A4"/>
<feature type="compositionally biased region" description="Polar residues" evidence="9">
    <location>
        <begin position="436"/>
        <end position="454"/>
    </location>
</feature>
<evidence type="ECO:0000313" key="13">
    <source>
        <dbReference type="Proteomes" id="UP001209540"/>
    </source>
</evidence>
<keyword evidence="2 10" id="KW-0812">Transmembrane</keyword>
<feature type="domain" description="RING-type" evidence="11">
    <location>
        <begin position="252"/>
        <end position="295"/>
    </location>
</feature>
<evidence type="ECO:0000256" key="1">
    <source>
        <dbReference type="ARBA" id="ARBA00004167"/>
    </source>
</evidence>
<proteinExistence type="predicted"/>
<dbReference type="InterPro" id="IPR017907">
    <property type="entry name" value="Znf_RING_CS"/>
</dbReference>
<dbReference type="PANTHER" id="PTHR47168">
    <property type="entry name" value="RING ZINC FINGER DOMAIN SUPERFAMILY PROTEIN-RELATED"/>
    <property type="match status" value="1"/>
</dbReference>
<keyword evidence="5" id="KW-0862">Zinc</keyword>
<evidence type="ECO:0000259" key="11">
    <source>
        <dbReference type="PROSITE" id="PS50089"/>
    </source>
</evidence>
<evidence type="ECO:0000256" key="8">
    <source>
        <dbReference type="PROSITE-ProRule" id="PRU00175"/>
    </source>
</evidence>
<dbReference type="Gene3D" id="3.50.30.30">
    <property type="match status" value="1"/>
</dbReference>
<feature type="transmembrane region" description="Helical" evidence="10">
    <location>
        <begin position="173"/>
        <end position="198"/>
    </location>
</feature>
<evidence type="ECO:0000256" key="6">
    <source>
        <dbReference type="ARBA" id="ARBA00022989"/>
    </source>
</evidence>
<dbReference type="CDD" id="cd16454">
    <property type="entry name" value="RING-H2_PA-TM-RING"/>
    <property type="match status" value="1"/>
</dbReference>
<dbReference type="PROSITE" id="PS00518">
    <property type="entry name" value="ZF_RING_1"/>
    <property type="match status" value="1"/>
</dbReference>
<dbReference type="EMBL" id="JAIXMP010000068">
    <property type="protein sequence ID" value="KAI9243666.1"/>
    <property type="molecule type" value="Genomic_DNA"/>
</dbReference>
<evidence type="ECO:0000256" key="5">
    <source>
        <dbReference type="ARBA" id="ARBA00022833"/>
    </source>
</evidence>
<evidence type="ECO:0000256" key="9">
    <source>
        <dbReference type="SAM" id="MobiDB-lite"/>
    </source>
</evidence>
<organism evidence="12 13">
    <name type="scientific">Phascolomyces articulosus</name>
    <dbReference type="NCBI Taxonomy" id="60185"/>
    <lineage>
        <taxon>Eukaryota</taxon>
        <taxon>Fungi</taxon>
        <taxon>Fungi incertae sedis</taxon>
        <taxon>Mucoromycota</taxon>
        <taxon>Mucoromycotina</taxon>
        <taxon>Mucoromycetes</taxon>
        <taxon>Mucorales</taxon>
        <taxon>Lichtheimiaceae</taxon>
        <taxon>Phascolomyces</taxon>
    </lineage>
</organism>
<keyword evidence="7 10" id="KW-0472">Membrane</keyword>
<dbReference type="SUPFAM" id="SSF57850">
    <property type="entry name" value="RING/U-box"/>
    <property type="match status" value="1"/>
</dbReference>
<keyword evidence="3" id="KW-0479">Metal-binding</keyword>
<dbReference type="InterPro" id="IPR001841">
    <property type="entry name" value="Znf_RING"/>
</dbReference>
<dbReference type="Gene3D" id="3.30.40.10">
    <property type="entry name" value="Zinc/RING finger domain, C3HC4 (zinc finger)"/>
    <property type="match status" value="1"/>
</dbReference>
<evidence type="ECO:0000256" key="4">
    <source>
        <dbReference type="ARBA" id="ARBA00022771"/>
    </source>
</evidence>
<dbReference type="PANTHER" id="PTHR47168:SF1">
    <property type="entry name" value="OS02G0798600 PROTEIN"/>
    <property type="match status" value="1"/>
</dbReference>
<reference evidence="12" key="2">
    <citation type="submission" date="2023-02" db="EMBL/GenBank/DDBJ databases">
        <authorList>
            <consortium name="DOE Joint Genome Institute"/>
            <person name="Mondo S.J."/>
            <person name="Chang Y."/>
            <person name="Wang Y."/>
            <person name="Ahrendt S."/>
            <person name="Andreopoulos W."/>
            <person name="Barry K."/>
            <person name="Beard J."/>
            <person name="Benny G.L."/>
            <person name="Blankenship S."/>
            <person name="Bonito G."/>
            <person name="Cuomo C."/>
            <person name="Desiro A."/>
            <person name="Gervers K.A."/>
            <person name="Hundley H."/>
            <person name="Kuo A."/>
            <person name="LaButti K."/>
            <person name="Lang B.F."/>
            <person name="Lipzen A."/>
            <person name="O'Donnell K."/>
            <person name="Pangilinan J."/>
            <person name="Reynolds N."/>
            <person name="Sandor L."/>
            <person name="Smith M.W."/>
            <person name="Tsang A."/>
            <person name="Grigoriev I.V."/>
            <person name="Stajich J.E."/>
            <person name="Spatafora J.W."/>
        </authorList>
    </citation>
    <scope>NUCLEOTIDE SEQUENCE</scope>
    <source>
        <strain evidence="12">RSA 2281</strain>
    </source>
</reference>
<dbReference type="GO" id="GO:0008270">
    <property type="term" value="F:zinc ion binding"/>
    <property type="evidence" value="ECO:0007669"/>
    <property type="project" value="UniProtKB-KW"/>
</dbReference>
<feature type="region of interest" description="Disordered" evidence="9">
    <location>
        <begin position="367"/>
        <end position="492"/>
    </location>
</feature>
<dbReference type="SMART" id="SM00184">
    <property type="entry name" value="RING"/>
    <property type="match status" value="1"/>
</dbReference>
<keyword evidence="6 10" id="KW-1133">Transmembrane helix</keyword>
<feature type="region of interest" description="Disordered" evidence="9">
    <location>
        <begin position="307"/>
        <end position="346"/>
    </location>
</feature>
<protein>
    <recommendedName>
        <fullName evidence="11">RING-type domain-containing protein</fullName>
    </recommendedName>
</protein>
<comment type="subcellular location">
    <subcellularLocation>
        <location evidence="1">Membrane</location>
        <topology evidence="1">Single-pass membrane protein</topology>
    </subcellularLocation>
</comment>
<evidence type="ECO:0000256" key="7">
    <source>
        <dbReference type="ARBA" id="ARBA00023136"/>
    </source>
</evidence>
<evidence type="ECO:0000313" key="12">
    <source>
        <dbReference type="EMBL" id="KAI9243666.1"/>
    </source>
</evidence>
<accession>A0AAD5P7A4</accession>
<sequence>MDELERLNNNNLRWSIVPTAPSIALIQRGDCNWSEKLEVARNISMTNNLNLTAILIYNNATRNTSTKEYHLYTQETLQRSSYVYSDALPSDRNISFMNDNDLMGRTDLPMPIYFAPASYGNQFIQFLANNTNTNSQTKVLWQLTPILIPFTSTKGTGDNSDDDGDSSPFSRGYLSYVIALAAIFLVALFAGVIFLRWWRVRQMREQREYEAQLSQHAYNIQMRMQAKPLPVDIVNSIPISKYKAQAVKNANCAICLEDYEEDKTEVRILGCGHGFCVLCIDPWLTQKSTMCPICKWDCLPPELQNQDPEATITGGGQQPPTSEPVIATTSGQPSTSTSYVPPSSSSTTTAATAVAATTATTATTTLSPTVTTESTHSTTIDIEPTTTTTDAEPTSMTYAAATTSTNNTNADMEEGSTTTTTRDTPTTPEVKEGVLASSTNDIGSSTSVGDTSRQSIEDHVITIPETETTSNESSSQVKNLPEDQQHQQSDRH</sequence>
<dbReference type="InterPro" id="IPR013083">
    <property type="entry name" value="Znf_RING/FYVE/PHD"/>
</dbReference>
<gene>
    <name evidence="12" type="ORF">BDA99DRAFT_529980</name>
</gene>
<feature type="compositionally biased region" description="Low complexity" evidence="9">
    <location>
        <begin position="334"/>
        <end position="346"/>
    </location>
</feature>
<dbReference type="PROSITE" id="PS50089">
    <property type="entry name" value="ZF_RING_2"/>
    <property type="match status" value="1"/>
</dbReference>
<dbReference type="Pfam" id="PF13639">
    <property type="entry name" value="zf-RING_2"/>
    <property type="match status" value="1"/>
</dbReference>
<comment type="caution">
    <text evidence="12">The sequence shown here is derived from an EMBL/GenBank/DDBJ whole genome shotgun (WGS) entry which is preliminary data.</text>
</comment>